<organism evidence="2 3">
    <name type="scientific">Vespula pensylvanica</name>
    <name type="common">Western yellow jacket</name>
    <name type="synonym">Wasp</name>
    <dbReference type="NCBI Taxonomy" id="30213"/>
    <lineage>
        <taxon>Eukaryota</taxon>
        <taxon>Metazoa</taxon>
        <taxon>Ecdysozoa</taxon>
        <taxon>Arthropoda</taxon>
        <taxon>Hexapoda</taxon>
        <taxon>Insecta</taxon>
        <taxon>Pterygota</taxon>
        <taxon>Neoptera</taxon>
        <taxon>Endopterygota</taxon>
        <taxon>Hymenoptera</taxon>
        <taxon>Apocrita</taxon>
        <taxon>Aculeata</taxon>
        <taxon>Vespoidea</taxon>
        <taxon>Vespidae</taxon>
        <taxon>Vespinae</taxon>
        <taxon>Vespula</taxon>
    </lineage>
</organism>
<evidence type="ECO:0000313" key="3">
    <source>
        <dbReference type="Proteomes" id="UP000600918"/>
    </source>
</evidence>
<gene>
    <name evidence="2" type="ORF">H0235_017737</name>
</gene>
<evidence type="ECO:0000256" key="1">
    <source>
        <dbReference type="SAM" id="MobiDB-lite"/>
    </source>
</evidence>
<dbReference type="EMBL" id="JACSDY010000023">
    <property type="protein sequence ID" value="KAF7390575.1"/>
    <property type="molecule type" value="Genomic_DNA"/>
</dbReference>
<dbReference type="Proteomes" id="UP000600918">
    <property type="component" value="Unassembled WGS sequence"/>
</dbReference>
<proteinExistence type="predicted"/>
<evidence type="ECO:0000313" key="2">
    <source>
        <dbReference type="EMBL" id="KAF7390575.1"/>
    </source>
</evidence>
<accession>A0A834MZT6</accession>
<feature type="region of interest" description="Disordered" evidence="1">
    <location>
        <begin position="1"/>
        <end position="82"/>
    </location>
</feature>
<comment type="caution">
    <text evidence="2">The sequence shown here is derived from an EMBL/GenBank/DDBJ whole genome shotgun (WGS) entry which is preliminary data.</text>
</comment>
<dbReference type="AlphaFoldDB" id="A0A834MZT6"/>
<sequence>MSRAFYRSPNGDMEPRLDDVSLGGGKVGRTSSRGEGGAGGERGGGGGGEGGGGGGRDGGGGDGGGGGGGGGGGDGGGEGNLHLPLDRWMALVRRNYLVEITTGTT</sequence>
<name>A0A834MZT6_VESPE</name>
<keyword evidence="3" id="KW-1185">Reference proteome</keyword>
<feature type="compositionally biased region" description="Gly residues" evidence="1">
    <location>
        <begin position="34"/>
        <end position="79"/>
    </location>
</feature>
<reference evidence="2" key="1">
    <citation type="journal article" date="2020" name="G3 (Bethesda)">
        <title>High-Quality Assemblies for Three Invasive Social Wasps from the &lt;i&gt;Vespula&lt;/i&gt; Genus.</title>
        <authorList>
            <person name="Harrop T.W.R."/>
            <person name="Guhlin J."/>
            <person name="McLaughlin G.M."/>
            <person name="Permina E."/>
            <person name="Stockwell P."/>
            <person name="Gilligan J."/>
            <person name="Le Lec M.F."/>
            <person name="Gruber M.A.M."/>
            <person name="Quinn O."/>
            <person name="Lovegrove M."/>
            <person name="Duncan E.J."/>
            <person name="Remnant E.J."/>
            <person name="Van Eeckhoven J."/>
            <person name="Graham B."/>
            <person name="Knapp R.A."/>
            <person name="Langford K.W."/>
            <person name="Kronenberg Z."/>
            <person name="Press M.O."/>
            <person name="Eacker S.M."/>
            <person name="Wilson-Rankin E.E."/>
            <person name="Purcell J."/>
            <person name="Lester P.J."/>
            <person name="Dearden P.K."/>
        </authorList>
    </citation>
    <scope>NUCLEOTIDE SEQUENCE</scope>
    <source>
        <strain evidence="2">Volc-1</strain>
    </source>
</reference>
<protein>
    <submittedName>
        <fullName evidence="2">Uncharacterized protein</fullName>
    </submittedName>
</protein>